<reference evidence="2" key="1">
    <citation type="submission" date="2023-03" db="EMBL/GenBank/DDBJ databases">
        <title>Massive genome expansion in bonnet fungi (Mycena s.s.) driven by repeated elements and novel gene families across ecological guilds.</title>
        <authorList>
            <consortium name="Lawrence Berkeley National Laboratory"/>
            <person name="Harder C.B."/>
            <person name="Miyauchi S."/>
            <person name="Viragh M."/>
            <person name="Kuo A."/>
            <person name="Thoen E."/>
            <person name="Andreopoulos B."/>
            <person name="Lu D."/>
            <person name="Skrede I."/>
            <person name="Drula E."/>
            <person name="Henrissat B."/>
            <person name="Morin E."/>
            <person name="Kohler A."/>
            <person name="Barry K."/>
            <person name="LaButti K."/>
            <person name="Morin E."/>
            <person name="Salamov A."/>
            <person name="Lipzen A."/>
            <person name="Mereny Z."/>
            <person name="Hegedus B."/>
            <person name="Baldrian P."/>
            <person name="Stursova M."/>
            <person name="Weitz H."/>
            <person name="Taylor A."/>
            <person name="Grigoriev I.V."/>
            <person name="Nagy L.G."/>
            <person name="Martin F."/>
            <person name="Kauserud H."/>
        </authorList>
    </citation>
    <scope>NUCLEOTIDE SEQUENCE</scope>
    <source>
        <strain evidence="2">CBHHK002</strain>
    </source>
</reference>
<evidence type="ECO:0000313" key="2">
    <source>
        <dbReference type="EMBL" id="KAJ7364732.1"/>
    </source>
</evidence>
<dbReference type="Proteomes" id="UP001218218">
    <property type="component" value="Unassembled WGS sequence"/>
</dbReference>
<keyword evidence="3" id="KW-1185">Reference proteome</keyword>
<sequence length="169" mass="18963">MRLCLPQHASTLPRLIALIGISFIVISGVGYRILSTQTSLDLVQHTPHSDTLALGHPTFEDVREYERALPQHRVLTFATTAPKKYLFSPWEAWGTGRNNVFQEQLLNTHLAYLANRGYVFVDYIARDHPPFPDTLPNGTRHMLHIPMNAFTSGPIGGGSWGTWPRRCGS</sequence>
<organism evidence="2 3">
    <name type="scientific">Mycena albidolilacea</name>
    <dbReference type="NCBI Taxonomy" id="1033008"/>
    <lineage>
        <taxon>Eukaryota</taxon>
        <taxon>Fungi</taxon>
        <taxon>Dikarya</taxon>
        <taxon>Basidiomycota</taxon>
        <taxon>Agaricomycotina</taxon>
        <taxon>Agaricomycetes</taxon>
        <taxon>Agaricomycetidae</taxon>
        <taxon>Agaricales</taxon>
        <taxon>Marasmiineae</taxon>
        <taxon>Mycenaceae</taxon>
        <taxon>Mycena</taxon>
    </lineage>
</organism>
<keyword evidence="1" id="KW-0472">Membrane</keyword>
<keyword evidence="1" id="KW-1133">Transmembrane helix</keyword>
<keyword evidence="1" id="KW-0812">Transmembrane</keyword>
<dbReference type="AlphaFoldDB" id="A0AAD7F3T0"/>
<evidence type="ECO:0000313" key="3">
    <source>
        <dbReference type="Proteomes" id="UP001218218"/>
    </source>
</evidence>
<gene>
    <name evidence="2" type="ORF">DFH08DRAFT_950295</name>
</gene>
<evidence type="ECO:0000256" key="1">
    <source>
        <dbReference type="SAM" id="Phobius"/>
    </source>
</evidence>
<name>A0AAD7F3T0_9AGAR</name>
<dbReference type="EMBL" id="JARIHO010000003">
    <property type="protein sequence ID" value="KAJ7364732.1"/>
    <property type="molecule type" value="Genomic_DNA"/>
</dbReference>
<comment type="caution">
    <text evidence="2">The sequence shown here is derived from an EMBL/GenBank/DDBJ whole genome shotgun (WGS) entry which is preliminary data.</text>
</comment>
<proteinExistence type="predicted"/>
<accession>A0AAD7F3T0</accession>
<protein>
    <submittedName>
        <fullName evidence="2">Uncharacterized protein</fullName>
    </submittedName>
</protein>
<feature type="transmembrane region" description="Helical" evidence="1">
    <location>
        <begin position="12"/>
        <end position="34"/>
    </location>
</feature>